<organism evidence="1 2">
    <name type="scientific">Leucobacter rhizosphaerae</name>
    <dbReference type="NCBI Taxonomy" id="2932245"/>
    <lineage>
        <taxon>Bacteria</taxon>
        <taxon>Bacillati</taxon>
        <taxon>Actinomycetota</taxon>
        <taxon>Actinomycetes</taxon>
        <taxon>Micrococcales</taxon>
        <taxon>Microbacteriaceae</taxon>
        <taxon>Leucobacter</taxon>
    </lineage>
</organism>
<protein>
    <recommendedName>
        <fullName evidence="3">DUF559 domain-containing protein</fullName>
    </recommendedName>
</protein>
<dbReference type="RefSeq" id="WP_244685161.1">
    <property type="nucleotide sequence ID" value="NZ_CP095043.1"/>
</dbReference>
<dbReference type="InterPro" id="IPR011335">
    <property type="entry name" value="Restrct_endonuc-II-like"/>
</dbReference>
<accession>A0ABY4FUG0</accession>
<name>A0ABY4FUG0_9MICO</name>
<sequence>MTERAPIDFEPGAHRVGELRRAGISRNRLEASDIRRIGRGIVLHPESELDPATYVDRCLALGQALRDEDFLSRRSAALIWGIPCPLPPGQRIDVASFSPRRAPRRVDVLGHRVKAGVLEWALVSGLRVPSPADVWCQLAAVLSPWDLVAAGDFLISGKRIRGGGGARDDPLVLPDQLSAAVARHTRSAGSVVRRRVLPLLRSPVDSPQESKLRLMIVRAGFPEPTVNCAVPVIGRVLHADLGYPRLKIAIEYEGAQHFVDPERVRHDAERRERMYEAGWRVLRVMAKDMHQPAEFLRRLASAIRDAS</sequence>
<keyword evidence="2" id="KW-1185">Reference proteome</keyword>
<gene>
    <name evidence="1" type="ORF">MUN76_12760</name>
</gene>
<dbReference type="Proteomes" id="UP000831775">
    <property type="component" value="Chromosome"/>
</dbReference>
<dbReference type="Gene3D" id="3.40.960.10">
    <property type="entry name" value="VSR Endonuclease"/>
    <property type="match status" value="1"/>
</dbReference>
<evidence type="ECO:0008006" key="3">
    <source>
        <dbReference type="Google" id="ProtNLM"/>
    </source>
</evidence>
<dbReference type="EMBL" id="CP095043">
    <property type="protein sequence ID" value="UOQ59905.1"/>
    <property type="molecule type" value="Genomic_DNA"/>
</dbReference>
<dbReference type="SUPFAM" id="SSF52980">
    <property type="entry name" value="Restriction endonuclease-like"/>
    <property type="match status" value="1"/>
</dbReference>
<reference evidence="1 2" key="1">
    <citation type="submission" date="2022-04" db="EMBL/GenBank/DDBJ databases">
        <title>Leucobacter sp. isolated from rhizosphere of onion.</title>
        <authorList>
            <person name="Won M."/>
            <person name="Lee C.-M."/>
            <person name="Woen H.-Y."/>
            <person name="Kwon S.-W."/>
        </authorList>
    </citation>
    <scope>NUCLEOTIDE SEQUENCE [LARGE SCALE GENOMIC DNA]</scope>
    <source>
        <strain evidence="1 2">H25R-14</strain>
    </source>
</reference>
<evidence type="ECO:0000313" key="2">
    <source>
        <dbReference type="Proteomes" id="UP000831775"/>
    </source>
</evidence>
<proteinExistence type="predicted"/>
<evidence type="ECO:0000313" key="1">
    <source>
        <dbReference type="EMBL" id="UOQ59905.1"/>
    </source>
</evidence>